<gene>
    <name evidence="2" type="ORF">ET996_12155</name>
</gene>
<comment type="function">
    <text evidence="1">Involved in the import of queuosine (Q) precursors, required for Q precursor salvage.</text>
</comment>
<dbReference type="AlphaFoldDB" id="A0A4Q9KIG3"/>
<dbReference type="EMBL" id="SDMR01000017">
    <property type="protein sequence ID" value="TBT93193.1"/>
    <property type="molecule type" value="Genomic_DNA"/>
</dbReference>
<dbReference type="GO" id="GO:0022857">
    <property type="term" value="F:transmembrane transporter activity"/>
    <property type="evidence" value="ECO:0007669"/>
    <property type="project" value="UniProtKB-UniRule"/>
</dbReference>
<comment type="similarity">
    <text evidence="1">Belongs to the vitamin uptake transporter (VUT/ECF) (TC 2.A.88) family. Q precursor transporter subfamily.</text>
</comment>
<dbReference type="GO" id="GO:0005886">
    <property type="term" value="C:plasma membrane"/>
    <property type="evidence" value="ECO:0007669"/>
    <property type="project" value="UniProtKB-SubCell"/>
</dbReference>
<dbReference type="Pfam" id="PF02592">
    <property type="entry name" value="Vut_1"/>
    <property type="match status" value="1"/>
</dbReference>
<evidence type="ECO:0000313" key="2">
    <source>
        <dbReference type="EMBL" id="TBT93193.1"/>
    </source>
</evidence>
<feature type="transmembrane region" description="Helical" evidence="1">
    <location>
        <begin position="48"/>
        <end position="67"/>
    </location>
</feature>
<keyword evidence="1" id="KW-0472">Membrane</keyword>
<keyword evidence="1" id="KW-0812">Transmembrane</keyword>
<protein>
    <recommendedName>
        <fullName evidence="1">Probable queuosine precursor transporter</fullName>
        <shortName evidence="1">Q precursor transporter</shortName>
    </recommendedName>
</protein>
<dbReference type="NCBIfam" id="TIGR00697">
    <property type="entry name" value="queuosine precursor transporter"/>
    <property type="match status" value="1"/>
</dbReference>
<comment type="caution">
    <text evidence="2">The sequence shown here is derived from an EMBL/GenBank/DDBJ whole genome shotgun (WGS) entry which is preliminary data.</text>
</comment>
<feature type="transmembrane region" description="Helical" evidence="1">
    <location>
        <begin position="87"/>
        <end position="106"/>
    </location>
</feature>
<keyword evidence="1" id="KW-1003">Cell membrane</keyword>
<feature type="transmembrane region" description="Helical" evidence="1">
    <location>
        <begin position="113"/>
        <end position="131"/>
    </location>
</feature>
<feature type="transmembrane region" description="Helical" evidence="1">
    <location>
        <begin position="196"/>
        <end position="216"/>
    </location>
</feature>
<feature type="transmembrane region" description="Helical" evidence="1">
    <location>
        <begin position="151"/>
        <end position="176"/>
    </location>
</feature>
<dbReference type="Proteomes" id="UP000291933">
    <property type="component" value="Unassembled WGS sequence"/>
</dbReference>
<dbReference type="PANTHER" id="PTHR34300:SF2">
    <property type="entry name" value="QUEUOSINE PRECURSOR TRANSPORTER-RELATED"/>
    <property type="match status" value="1"/>
</dbReference>
<evidence type="ECO:0000256" key="1">
    <source>
        <dbReference type="HAMAP-Rule" id="MF_02088"/>
    </source>
</evidence>
<keyword evidence="1" id="KW-1133">Transmembrane helix</keyword>
<dbReference type="HAMAP" id="MF_02088">
    <property type="entry name" value="Q_prec_transport"/>
    <property type="match status" value="1"/>
</dbReference>
<dbReference type="InterPro" id="IPR003744">
    <property type="entry name" value="YhhQ"/>
</dbReference>
<keyword evidence="1" id="KW-0813">Transport</keyword>
<proteinExistence type="inferred from homology"/>
<comment type="subcellular location">
    <subcellularLocation>
        <location evidence="1">Cell membrane</location>
        <topology evidence="1">Multi-pass membrane protein</topology>
    </subcellularLocation>
</comment>
<keyword evidence="3" id="KW-1185">Reference proteome</keyword>
<dbReference type="PANTHER" id="PTHR34300">
    <property type="entry name" value="QUEUOSINE PRECURSOR TRANSPORTER-RELATED"/>
    <property type="match status" value="1"/>
</dbReference>
<sequence>MQRGCSHRPPVKRRRGLRTLRCTLVTAAGASTPVSQDQPRFASGSRGMFDIVVATFCGLLLISNVGATKLIEFQPVPVLGSLVTDGGALLFPLTYVIGDVLAEVYGMARARRAIVLGFVLAFVMSVSFLIVDAAPPASDWPNQAAWSAVLGFVPRIVIASLAGYLVGQLLNAWVLVRIKQRTGERALSVRLMTSTVVGEFADTLVFCSVAFGPLGMWLGGGSIPLDTLLNYTLVGWVYKCVVEFVCLPVTQVVIASVKRREPGYWR</sequence>
<evidence type="ECO:0000313" key="3">
    <source>
        <dbReference type="Proteomes" id="UP000291933"/>
    </source>
</evidence>
<reference evidence="2 3" key="1">
    <citation type="submission" date="2019-01" db="EMBL/GenBank/DDBJ databases">
        <title>Lactibacter flavus gen. nov., sp. nov., a novel bacterium of the family Propionibacteriaceae isolated from raw milk and dairy products.</title>
        <authorList>
            <person name="Huptas C."/>
            <person name="Wenning M."/>
            <person name="Breitenwieser F."/>
            <person name="Doll E."/>
            <person name="Von Neubeck M."/>
            <person name="Busse H.-J."/>
            <person name="Scherer S."/>
        </authorList>
    </citation>
    <scope>NUCLEOTIDE SEQUENCE [LARGE SCALE GENOMIC DNA]</scope>
    <source>
        <strain evidence="2 3">DSM 22130</strain>
    </source>
</reference>
<organism evidence="2 3">
    <name type="scientific">Propioniciclava tarda</name>
    <dbReference type="NCBI Taxonomy" id="433330"/>
    <lineage>
        <taxon>Bacteria</taxon>
        <taxon>Bacillati</taxon>
        <taxon>Actinomycetota</taxon>
        <taxon>Actinomycetes</taxon>
        <taxon>Propionibacteriales</taxon>
        <taxon>Propionibacteriaceae</taxon>
        <taxon>Propioniciclava</taxon>
    </lineage>
</organism>
<accession>A0A4Q9KIG3</accession>
<dbReference type="OrthoDB" id="9805479at2"/>
<feature type="transmembrane region" description="Helical" evidence="1">
    <location>
        <begin position="236"/>
        <end position="257"/>
    </location>
</feature>
<name>A0A4Q9KIG3_PROTD</name>